<feature type="region of interest" description="Disordered" evidence="3">
    <location>
        <begin position="1"/>
        <end position="21"/>
    </location>
</feature>
<keyword evidence="2" id="KW-1015">Disulfide bond</keyword>
<sequence length="266" mass="30076">MEDKPKYRTINPKNSIGTKDPVQWLSSVQGPLLAIDSVPPPKTFDPRFDKTRSVSPIRDQGRCRSSWAVSVADVISDRLSLKMNRNITLSAQQFIDCIDEKSQCAPGNPVNAWNYAKTAKLMSEKSYPWTGLNNKCQVSTKQCQDENCHLNKLYSVDSVVHLPSSHVDLMNEILYEGSIQATMRVNKKFSLYESGIHECLKSLPTIGYHSVRIVGWSETKNNKQYWIAANSWGTNWGENGYFRITKGTNECDIESHALAANIREKE</sequence>
<dbReference type="InterPro" id="IPR013128">
    <property type="entry name" value="Peptidase_C1A"/>
</dbReference>
<evidence type="ECO:0000313" key="6">
    <source>
        <dbReference type="Proteomes" id="UP000639338"/>
    </source>
</evidence>
<dbReference type="PANTHER" id="PTHR12411">
    <property type="entry name" value="CYSTEINE PROTEASE FAMILY C1-RELATED"/>
    <property type="match status" value="1"/>
</dbReference>
<dbReference type="InterPro" id="IPR025660">
    <property type="entry name" value="Pept_his_AS"/>
</dbReference>
<proteinExistence type="inferred from homology"/>
<dbReference type="AlphaFoldDB" id="A0A834Y5G0"/>
<dbReference type="GO" id="GO:0008234">
    <property type="term" value="F:cysteine-type peptidase activity"/>
    <property type="evidence" value="ECO:0007669"/>
    <property type="project" value="InterPro"/>
</dbReference>
<comment type="similarity">
    <text evidence="1">Belongs to the peptidase C1 family.</text>
</comment>
<dbReference type="Gene3D" id="3.90.70.10">
    <property type="entry name" value="Cysteine proteinases"/>
    <property type="match status" value="1"/>
</dbReference>
<keyword evidence="6" id="KW-1185">Reference proteome</keyword>
<evidence type="ECO:0000259" key="4">
    <source>
        <dbReference type="SMART" id="SM00645"/>
    </source>
</evidence>
<feature type="domain" description="Peptidase C1A papain C-terminal" evidence="4">
    <location>
        <begin position="40"/>
        <end position="261"/>
    </location>
</feature>
<evidence type="ECO:0000256" key="3">
    <source>
        <dbReference type="SAM" id="MobiDB-lite"/>
    </source>
</evidence>
<dbReference type="InterPro" id="IPR025661">
    <property type="entry name" value="Pept_asp_AS"/>
</dbReference>
<comment type="caution">
    <text evidence="5">The sequence shown here is derived from an EMBL/GenBank/DDBJ whole genome shotgun (WGS) entry which is preliminary data.</text>
</comment>
<evidence type="ECO:0000256" key="1">
    <source>
        <dbReference type="ARBA" id="ARBA00008455"/>
    </source>
</evidence>
<dbReference type="PROSITE" id="PS00640">
    <property type="entry name" value="THIOL_PROTEASE_ASN"/>
    <property type="match status" value="1"/>
</dbReference>
<dbReference type="GO" id="GO:0006508">
    <property type="term" value="P:proteolysis"/>
    <property type="evidence" value="ECO:0007669"/>
    <property type="project" value="InterPro"/>
</dbReference>
<dbReference type="OrthoDB" id="3789175at2759"/>
<name>A0A834Y5G0_APHGI</name>
<evidence type="ECO:0000313" key="5">
    <source>
        <dbReference type="EMBL" id="KAF7996841.1"/>
    </source>
</evidence>
<evidence type="ECO:0000256" key="2">
    <source>
        <dbReference type="ARBA" id="ARBA00023157"/>
    </source>
</evidence>
<organism evidence="5 6">
    <name type="scientific">Aphidius gifuensis</name>
    <name type="common">Parasitoid wasp</name>
    <dbReference type="NCBI Taxonomy" id="684658"/>
    <lineage>
        <taxon>Eukaryota</taxon>
        <taxon>Metazoa</taxon>
        <taxon>Ecdysozoa</taxon>
        <taxon>Arthropoda</taxon>
        <taxon>Hexapoda</taxon>
        <taxon>Insecta</taxon>
        <taxon>Pterygota</taxon>
        <taxon>Neoptera</taxon>
        <taxon>Endopterygota</taxon>
        <taxon>Hymenoptera</taxon>
        <taxon>Apocrita</taxon>
        <taxon>Ichneumonoidea</taxon>
        <taxon>Braconidae</taxon>
        <taxon>Aphidiinae</taxon>
        <taxon>Aphidius</taxon>
    </lineage>
</organism>
<dbReference type="PROSITE" id="PS00639">
    <property type="entry name" value="THIOL_PROTEASE_HIS"/>
    <property type="match status" value="1"/>
</dbReference>
<reference evidence="5 6" key="1">
    <citation type="submission" date="2020-08" db="EMBL/GenBank/DDBJ databases">
        <title>Aphidius gifuensis genome sequencing and assembly.</title>
        <authorList>
            <person name="Du Z."/>
        </authorList>
    </citation>
    <scope>NUCLEOTIDE SEQUENCE [LARGE SCALE GENOMIC DNA]</scope>
    <source>
        <strain evidence="5">YNYX2018</strain>
        <tissue evidence="5">Adults</tissue>
    </source>
</reference>
<dbReference type="EMBL" id="JACMRX010000001">
    <property type="protein sequence ID" value="KAF7996841.1"/>
    <property type="molecule type" value="Genomic_DNA"/>
</dbReference>
<dbReference type="Proteomes" id="UP000639338">
    <property type="component" value="Unassembled WGS sequence"/>
</dbReference>
<accession>A0A834Y5G0</accession>
<dbReference type="SUPFAM" id="SSF54001">
    <property type="entry name" value="Cysteine proteinases"/>
    <property type="match status" value="1"/>
</dbReference>
<gene>
    <name evidence="5" type="ORF">HCN44_002487</name>
</gene>
<dbReference type="InterPro" id="IPR000668">
    <property type="entry name" value="Peptidase_C1A_C"/>
</dbReference>
<dbReference type="InterPro" id="IPR038765">
    <property type="entry name" value="Papain-like_cys_pep_sf"/>
</dbReference>
<protein>
    <recommendedName>
        <fullName evidence="4">Peptidase C1A papain C-terminal domain-containing protein</fullName>
    </recommendedName>
</protein>
<dbReference type="SMART" id="SM00645">
    <property type="entry name" value="Pept_C1"/>
    <property type="match status" value="1"/>
</dbReference>
<dbReference type="Pfam" id="PF00112">
    <property type="entry name" value="Peptidase_C1"/>
    <property type="match status" value="1"/>
</dbReference>